<keyword evidence="2" id="KW-1185">Reference proteome</keyword>
<sequence length="129" mass="15096">MKVGEFIQNITGGKDFTVLREEGYIEEQDILGKDEILDRRTAARLMHIYMKKYLGLKDPTDISQAYCLRDLFDCRICAQHIAVMYVLGIMKAVKINDFMIFDSFAKVEEQEADNYIKMMLHRSNMMKIL</sequence>
<dbReference type="OrthoDB" id="9800872at2"/>
<organism evidence="1 2">
    <name type="scientific">Eubacterium ruminantium</name>
    <dbReference type="NCBI Taxonomy" id="42322"/>
    <lineage>
        <taxon>Bacteria</taxon>
        <taxon>Bacillati</taxon>
        <taxon>Bacillota</taxon>
        <taxon>Clostridia</taxon>
        <taxon>Eubacteriales</taxon>
        <taxon>Eubacteriaceae</taxon>
        <taxon>Eubacterium</taxon>
    </lineage>
</organism>
<protein>
    <submittedName>
        <fullName evidence="1">Uncharacterized protein</fullName>
    </submittedName>
</protein>
<evidence type="ECO:0000313" key="2">
    <source>
        <dbReference type="Proteomes" id="UP000189857"/>
    </source>
</evidence>
<evidence type="ECO:0000313" key="1">
    <source>
        <dbReference type="EMBL" id="SJZ73268.1"/>
    </source>
</evidence>
<gene>
    <name evidence="1" type="ORF">SAMN02745110_01429</name>
</gene>
<reference evidence="1 2" key="1">
    <citation type="submission" date="2017-02" db="EMBL/GenBank/DDBJ databases">
        <authorList>
            <person name="Peterson S.W."/>
        </authorList>
    </citation>
    <scope>NUCLEOTIDE SEQUENCE [LARGE SCALE GENOMIC DNA]</scope>
    <source>
        <strain evidence="1 2">ATCC 17233</strain>
    </source>
</reference>
<dbReference type="Proteomes" id="UP000189857">
    <property type="component" value="Unassembled WGS sequence"/>
</dbReference>
<dbReference type="RefSeq" id="WP_078787267.1">
    <property type="nucleotide sequence ID" value="NZ_FMTO01000007.1"/>
</dbReference>
<proteinExistence type="predicted"/>
<name>A0A1T4N334_9FIRM</name>
<dbReference type="AlphaFoldDB" id="A0A1T4N334"/>
<dbReference type="EMBL" id="FUXA01000008">
    <property type="protein sequence ID" value="SJZ73268.1"/>
    <property type="molecule type" value="Genomic_DNA"/>
</dbReference>
<accession>A0A1T4N334</accession>